<organism evidence="2">
    <name type="scientific">Tuwongella immobilis</name>
    <dbReference type="NCBI Taxonomy" id="692036"/>
    <lineage>
        <taxon>Bacteria</taxon>
        <taxon>Pseudomonadati</taxon>
        <taxon>Planctomycetota</taxon>
        <taxon>Planctomycetia</taxon>
        <taxon>Gemmatales</taxon>
        <taxon>Gemmataceae</taxon>
        <taxon>Tuwongella</taxon>
    </lineage>
</organism>
<dbReference type="AlphaFoldDB" id="A0A6C2YSD3"/>
<dbReference type="Pfam" id="PF07394">
    <property type="entry name" value="DUF1501"/>
    <property type="match status" value="1"/>
</dbReference>
<dbReference type="InterPro" id="IPR017850">
    <property type="entry name" value="Alkaline_phosphatase_core_sf"/>
</dbReference>
<dbReference type="PANTHER" id="PTHR43737:SF1">
    <property type="entry name" value="DUF1501 DOMAIN-CONTAINING PROTEIN"/>
    <property type="match status" value="1"/>
</dbReference>
<evidence type="ECO:0008006" key="4">
    <source>
        <dbReference type="Google" id="ProtNLM"/>
    </source>
</evidence>
<dbReference type="PANTHER" id="PTHR43737">
    <property type="entry name" value="BLL7424 PROTEIN"/>
    <property type="match status" value="1"/>
</dbReference>
<accession>A0A6C2YSD3</accession>
<evidence type="ECO:0000256" key="1">
    <source>
        <dbReference type="SAM" id="MobiDB-lite"/>
    </source>
</evidence>
<feature type="region of interest" description="Disordered" evidence="1">
    <location>
        <begin position="1"/>
        <end position="20"/>
    </location>
</feature>
<sequence length="460" mass="49715">MSARLASGRGQHHSHAVGASGMLPTGNDLIRVGSRRWFLQTGLAGLAGLSLADQLRATQATSRPRQAVILFWLSGGPSQIDTWDPKPDAPIEIRGPYQTIPTSVPGLRFSEHLPMQARIAHKLNVLRSVDCSASNHTPITMQAGNALAKRTNDGKDGDGYPSMGSVAAKYRGSNAPAMPAFVGLAPSWVADVYGAGHLGNQYEPVKGDELPGRLALRPGVQIQQLHDRTELAKQFDHLQRTLDTTSNMQASDRYSQMALDMITSPNVRRAFDLNQESAKLRDAYGRNSVGEKALLARRLVEAGTTFVLVSGRWGYFDHHGDNVPPWGGIQKGLTPILPTIDRAMATLIDDLDTRGMLESTMVLMMGEFGRSPVMTKDAGREHWLQVMSMLVAGGASPGGRVIGSTDAKGGEVKSRRISPSDLAATVFRHLDIPLDTNWMNPQGRPIPIVTENGSPISELV</sequence>
<dbReference type="InterPro" id="IPR010869">
    <property type="entry name" value="DUF1501"/>
</dbReference>
<name>A0A6C2YSD3_9BACT</name>
<dbReference type="SUPFAM" id="SSF53649">
    <property type="entry name" value="Alkaline phosphatase-like"/>
    <property type="match status" value="1"/>
</dbReference>
<dbReference type="RefSeq" id="WP_162659648.1">
    <property type="nucleotide sequence ID" value="NZ_LR593887.1"/>
</dbReference>
<proteinExistence type="predicted"/>
<dbReference type="Proteomes" id="UP000464378">
    <property type="component" value="Chromosome"/>
</dbReference>
<dbReference type="InParanoid" id="A0A6C2YSD3"/>
<dbReference type="KEGG" id="tim:GMBLW1_46130"/>
<gene>
    <name evidence="2" type="ORF">GMBLW1_46130</name>
</gene>
<dbReference type="EMBL" id="LR593887">
    <property type="protein sequence ID" value="VTS06521.1"/>
    <property type="molecule type" value="Genomic_DNA"/>
</dbReference>
<protein>
    <recommendedName>
        <fullName evidence="4">DUF1501 domain-containing protein</fullName>
    </recommendedName>
</protein>
<keyword evidence="3" id="KW-1185">Reference proteome</keyword>
<evidence type="ECO:0000313" key="3">
    <source>
        <dbReference type="Proteomes" id="UP000464378"/>
    </source>
</evidence>
<dbReference type="EMBL" id="LR586016">
    <property type="protein sequence ID" value="VIP04580.1"/>
    <property type="molecule type" value="Genomic_DNA"/>
</dbReference>
<reference evidence="2" key="1">
    <citation type="submission" date="2019-04" db="EMBL/GenBank/DDBJ databases">
        <authorList>
            <consortium name="Science for Life Laboratories"/>
        </authorList>
    </citation>
    <scope>NUCLEOTIDE SEQUENCE</scope>
    <source>
        <strain evidence="2">MBLW1</strain>
    </source>
</reference>
<evidence type="ECO:0000313" key="2">
    <source>
        <dbReference type="EMBL" id="VIP04580.1"/>
    </source>
</evidence>